<dbReference type="Proteomes" id="UP001318321">
    <property type="component" value="Unassembled WGS sequence"/>
</dbReference>
<dbReference type="EMBL" id="JAAQTO010000070">
    <property type="protein sequence ID" value="NIC08071.1"/>
    <property type="molecule type" value="Genomic_DNA"/>
</dbReference>
<reference evidence="1 2" key="1">
    <citation type="submission" date="2020-03" db="EMBL/GenBank/DDBJ databases">
        <title>Identification of Halomonas strains.</title>
        <authorList>
            <person name="Xiao Z."/>
            <person name="Dong F."/>
            <person name="Wang Z."/>
            <person name="Zhao J.-Y."/>
        </authorList>
    </citation>
    <scope>NUCLEOTIDE SEQUENCE [LARGE SCALE GENOMIC DNA]</scope>
    <source>
        <strain evidence="1 2">DX6</strain>
    </source>
</reference>
<evidence type="ECO:0000313" key="2">
    <source>
        <dbReference type="Proteomes" id="UP001318321"/>
    </source>
</evidence>
<name>A0ABX0PZE5_9GAMM</name>
<dbReference type="InterPro" id="IPR009297">
    <property type="entry name" value="DUF952"/>
</dbReference>
<keyword evidence="2" id="KW-1185">Reference proteome</keyword>
<sequence>MKILFRVLTAATWREAQSAGVVPRCGNDKKDDGVNLNVPEAVHYTANKYFTVDEEPVLLEVDTSSFAEQIEWREPLANEPWQRPLARIEGLPTDSVISVAPIAEDILNK</sequence>
<accession>A0ABX0PZE5</accession>
<dbReference type="Gene3D" id="3.20.170.20">
    <property type="entry name" value="Protein of unknown function DUF952"/>
    <property type="match status" value="1"/>
</dbReference>
<protein>
    <submittedName>
        <fullName evidence="1">DUF952 domain-containing protein</fullName>
    </submittedName>
</protein>
<gene>
    <name evidence="1" type="ORF">HBJ55_21860</name>
</gene>
<comment type="caution">
    <text evidence="1">The sequence shown here is derived from an EMBL/GenBank/DDBJ whole genome shotgun (WGS) entry which is preliminary data.</text>
</comment>
<dbReference type="SUPFAM" id="SSF56399">
    <property type="entry name" value="ADP-ribosylation"/>
    <property type="match status" value="1"/>
</dbReference>
<organism evidence="1 2">
    <name type="scientific">Billgrantia bachuensis</name>
    <dbReference type="NCBI Taxonomy" id="2717286"/>
    <lineage>
        <taxon>Bacteria</taxon>
        <taxon>Pseudomonadati</taxon>
        <taxon>Pseudomonadota</taxon>
        <taxon>Gammaproteobacteria</taxon>
        <taxon>Oceanospirillales</taxon>
        <taxon>Halomonadaceae</taxon>
        <taxon>Billgrantia</taxon>
    </lineage>
</organism>
<evidence type="ECO:0000313" key="1">
    <source>
        <dbReference type="EMBL" id="NIC08071.1"/>
    </source>
</evidence>
<proteinExistence type="predicted"/>
<dbReference type="RefSeq" id="WP_167120309.1">
    <property type="nucleotide sequence ID" value="NZ_JAAQTO010000070.1"/>
</dbReference>
<dbReference type="Pfam" id="PF06108">
    <property type="entry name" value="DUF952"/>
    <property type="match status" value="1"/>
</dbReference>